<reference evidence="8" key="1">
    <citation type="submission" date="2010-04" db="EMBL/GenBank/DDBJ databases">
        <authorList>
            <person name="Genoscope - CEA"/>
        </authorList>
    </citation>
    <scope>NUCLEOTIDE SEQUENCE</scope>
</reference>
<gene>
    <name evidence="9" type="ORF">S3_825_0014</name>
    <name evidence="8" type="ORF">S3_979_0020</name>
</gene>
<evidence type="ECO:0000256" key="1">
    <source>
        <dbReference type="ARBA" id="ARBA00004162"/>
    </source>
</evidence>
<dbReference type="PANTHER" id="PTHR30558">
    <property type="entry name" value="EXBD MEMBRANE COMPONENT OF PMF-DRIVEN MACROMOLECULE IMPORT SYSTEM"/>
    <property type="match status" value="1"/>
</dbReference>
<keyword evidence="7" id="KW-0813">Transport</keyword>
<accession>F4MLL0</accession>
<dbReference type="Pfam" id="PF02472">
    <property type="entry name" value="ExbD"/>
    <property type="match status" value="1"/>
</dbReference>
<reference evidence="8" key="2">
    <citation type="journal article" date="2012" name="Environ. Microbiol.">
        <title>Genomic content of uncultured Bacteroidetes from contrasting oceanic provinces in the North Atlantic Ocean.</title>
        <authorList>
            <person name="Gomez-Pereira P.R."/>
            <person name="Schuler M."/>
            <person name="Fuchs B.M."/>
            <person name="Bennke C."/>
            <person name="Teeling H."/>
            <person name="Waldmann J."/>
            <person name="Richter M."/>
            <person name="Barbe V."/>
            <person name="Bataille E."/>
            <person name="Glockner F.O."/>
            <person name="Amann R."/>
        </authorList>
    </citation>
    <scope>NUCLEOTIDE SEQUENCE</scope>
</reference>
<evidence type="ECO:0000256" key="2">
    <source>
        <dbReference type="ARBA" id="ARBA00005811"/>
    </source>
</evidence>
<dbReference type="InterPro" id="IPR003400">
    <property type="entry name" value="ExbD"/>
</dbReference>
<dbReference type="EMBL" id="FQ032803">
    <property type="protein sequence ID" value="CBL80571.1"/>
    <property type="molecule type" value="Genomic_DNA"/>
</dbReference>
<dbReference type="GO" id="GO:0022857">
    <property type="term" value="F:transmembrane transporter activity"/>
    <property type="evidence" value="ECO:0007669"/>
    <property type="project" value="InterPro"/>
</dbReference>
<evidence type="ECO:0000256" key="3">
    <source>
        <dbReference type="ARBA" id="ARBA00022475"/>
    </source>
</evidence>
<evidence type="ECO:0000256" key="5">
    <source>
        <dbReference type="ARBA" id="ARBA00022989"/>
    </source>
</evidence>
<proteinExistence type="inferred from homology"/>
<dbReference type="AlphaFoldDB" id="F4MLL0"/>
<dbReference type="PANTHER" id="PTHR30558:SF7">
    <property type="entry name" value="TOL-PAL SYSTEM PROTEIN TOLR"/>
    <property type="match status" value="1"/>
</dbReference>
<comment type="subcellular location">
    <subcellularLocation>
        <location evidence="1">Cell membrane</location>
        <topology evidence="1">Single-pass membrane protein</topology>
    </subcellularLocation>
    <subcellularLocation>
        <location evidence="7">Cell membrane</location>
        <topology evidence="7">Single-pass type II membrane protein</topology>
    </subcellularLocation>
</comment>
<keyword evidence="3" id="KW-1003">Cell membrane</keyword>
<comment type="similarity">
    <text evidence="2 7">Belongs to the ExbD/TolR family.</text>
</comment>
<sequence>MNLRSRSKVSAEVNMSSMTDLVFLLLIFFILASTLVTSSALDIVLPKSGAQTVKKKNIALTVNAALEFDVNGTIVSYDQVERMLINEAGKLNSDEEAVVVLRVDQSVPTGETVRVLDIGYRNNLKMIIATDPK</sequence>
<dbReference type="EMBL" id="FQ032809">
    <property type="protein sequence ID" value="CBL87140.1"/>
    <property type="molecule type" value="Genomic_DNA"/>
</dbReference>
<organism evidence="8">
    <name type="scientific">uncultured Flavobacteriia bacterium</name>
    <dbReference type="NCBI Taxonomy" id="212695"/>
    <lineage>
        <taxon>Bacteria</taxon>
        <taxon>Pseudomonadati</taxon>
        <taxon>Bacteroidota</taxon>
        <taxon>Flavobacteriia</taxon>
        <taxon>environmental samples</taxon>
    </lineage>
</organism>
<evidence type="ECO:0000313" key="9">
    <source>
        <dbReference type="EMBL" id="CBL87140.1"/>
    </source>
</evidence>
<evidence type="ECO:0000256" key="7">
    <source>
        <dbReference type="RuleBase" id="RU003879"/>
    </source>
</evidence>
<keyword evidence="7" id="KW-0653">Protein transport</keyword>
<keyword evidence="4 7" id="KW-0812">Transmembrane</keyword>
<evidence type="ECO:0000256" key="6">
    <source>
        <dbReference type="ARBA" id="ARBA00023136"/>
    </source>
</evidence>
<name>F4MLL0_9BACT</name>
<keyword evidence="5" id="KW-1133">Transmembrane helix</keyword>
<dbReference type="GO" id="GO:0015031">
    <property type="term" value="P:protein transport"/>
    <property type="evidence" value="ECO:0007669"/>
    <property type="project" value="UniProtKB-KW"/>
</dbReference>
<evidence type="ECO:0000256" key="4">
    <source>
        <dbReference type="ARBA" id="ARBA00022692"/>
    </source>
</evidence>
<evidence type="ECO:0000313" key="8">
    <source>
        <dbReference type="EMBL" id="CBL80571.1"/>
    </source>
</evidence>
<protein>
    <submittedName>
        <fullName evidence="8">ExbD/TolR family biopolymer transport protein</fullName>
    </submittedName>
</protein>
<keyword evidence="6" id="KW-0472">Membrane</keyword>
<dbReference type="GO" id="GO:0005886">
    <property type="term" value="C:plasma membrane"/>
    <property type="evidence" value="ECO:0007669"/>
    <property type="project" value="UniProtKB-SubCell"/>
</dbReference>